<feature type="compositionally biased region" description="Polar residues" evidence="1">
    <location>
        <begin position="1"/>
        <end position="19"/>
    </location>
</feature>
<comment type="caution">
    <text evidence="3">The sequence shown here is derived from an EMBL/GenBank/DDBJ whole genome shotgun (WGS) entry which is preliminary data.</text>
</comment>
<sequence>MTRATSSSRLVPNSVSQQACIPPNRDDLDHLFQPMFDEYFNPPLIVVTPVQEADASIVVVLADSFVLTSIDQNAPSTSITSTQEQKHSPDISQGFEKSPKTPTFHDAPLYESLHKDSTSQGLSSNVRQTHTAYDHLGRWTKDHPIKNMMTKFNTSMMGQMSFFLGLQISQSPRGIFINQSKYASKIVKKYDLLSTDSVDTPMVEKNKLDEDLQGTPVDVILYRGKAYQKELTRGEKDLLDTLREPSTWASDSSVLRQQECNCLCCNNVQLSRAKHIVVRYHFIKEQVENGIV</sequence>
<feature type="region of interest" description="Disordered" evidence="1">
    <location>
        <begin position="75"/>
        <end position="99"/>
    </location>
</feature>
<evidence type="ECO:0000259" key="2">
    <source>
        <dbReference type="Pfam" id="PF07727"/>
    </source>
</evidence>
<protein>
    <submittedName>
        <fullName evidence="3">Uncharacterized mitochondrial protein AtMg00810-like</fullName>
    </submittedName>
</protein>
<organism evidence="3">
    <name type="scientific">Tanacetum cinerariifolium</name>
    <name type="common">Dalmatian daisy</name>
    <name type="synonym">Chrysanthemum cinerariifolium</name>
    <dbReference type="NCBI Taxonomy" id="118510"/>
    <lineage>
        <taxon>Eukaryota</taxon>
        <taxon>Viridiplantae</taxon>
        <taxon>Streptophyta</taxon>
        <taxon>Embryophyta</taxon>
        <taxon>Tracheophyta</taxon>
        <taxon>Spermatophyta</taxon>
        <taxon>Magnoliopsida</taxon>
        <taxon>eudicotyledons</taxon>
        <taxon>Gunneridae</taxon>
        <taxon>Pentapetalae</taxon>
        <taxon>asterids</taxon>
        <taxon>campanulids</taxon>
        <taxon>Asterales</taxon>
        <taxon>Asteraceae</taxon>
        <taxon>Asteroideae</taxon>
        <taxon>Anthemideae</taxon>
        <taxon>Anthemidinae</taxon>
        <taxon>Tanacetum</taxon>
    </lineage>
</organism>
<dbReference type="AlphaFoldDB" id="A0A6L2JYP2"/>
<feature type="region of interest" description="Disordered" evidence="1">
    <location>
        <begin position="1"/>
        <end position="23"/>
    </location>
</feature>
<dbReference type="Pfam" id="PF07727">
    <property type="entry name" value="RVT_2"/>
    <property type="match status" value="1"/>
</dbReference>
<accession>A0A6L2JYP2</accession>
<evidence type="ECO:0000313" key="3">
    <source>
        <dbReference type="EMBL" id="GEU40955.1"/>
    </source>
</evidence>
<dbReference type="EMBL" id="BKCJ010001373">
    <property type="protein sequence ID" value="GEU40955.1"/>
    <property type="molecule type" value="Genomic_DNA"/>
</dbReference>
<evidence type="ECO:0000256" key="1">
    <source>
        <dbReference type="SAM" id="MobiDB-lite"/>
    </source>
</evidence>
<name>A0A6L2JYP2_TANCI</name>
<feature type="domain" description="Reverse transcriptase Ty1/copia-type" evidence="2">
    <location>
        <begin position="146"/>
        <end position="203"/>
    </location>
</feature>
<reference evidence="3" key="1">
    <citation type="journal article" date="2019" name="Sci. Rep.">
        <title>Draft genome of Tanacetum cinerariifolium, the natural source of mosquito coil.</title>
        <authorList>
            <person name="Yamashiro T."/>
            <person name="Shiraishi A."/>
            <person name="Satake H."/>
            <person name="Nakayama K."/>
        </authorList>
    </citation>
    <scope>NUCLEOTIDE SEQUENCE</scope>
</reference>
<dbReference type="InterPro" id="IPR013103">
    <property type="entry name" value="RVT_2"/>
</dbReference>
<proteinExistence type="predicted"/>
<gene>
    <name evidence="3" type="ORF">Tci_012933</name>
</gene>